<keyword evidence="6 8" id="KW-0539">Nucleus</keyword>
<feature type="compositionally biased region" description="Basic and acidic residues" evidence="9">
    <location>
        <begin position="270"/>
        <end position="281"/>
    </location>
</feature>
<dbReference type="GO" id="GO:0003712">
    <property type="term" value="F:transcription coregulator activity"/>
    <property type="evidence" value="ECO:0007669"/>
    <property type="project" value="InterPro"/>
</dbReference>
<dbReference type="GO" id="GO:0006357">
    <property type="term" value="P:regulation of transcription by RNA polymerase II"/>
    <property type="evidence" value="ECO:0007669"/>
    <property type="project" value="InterPro"/>
</dbReference>
<feature type="compositionally biased region" description="Low complexity" evidence="9">
    <location>
        <begin position="173"/>
        <end position="200"/>
    </location>
</feature>
<dbReference type="InterPro" id="IPR007018">
    <property type="entry name" value="Mediator_Med6"/>
</dbReference>
<evidence type="ECO:0000256" key="2">
    <source>
        <dbReference type="ARBA" id="ARBA00007526"/>
    </source>
</evidence>
<evidence type="ECO:0000256" key="3">
    <source>
        <dbReference type="ARBA" id="ARBA00020634"/>
    </source>
</evidence>
<evidence type="ECO:0000256" key="9">
    <source>
        <dbReference type="SAM" id="MobiDB-lite"/>
    </source>
</evidence>
<sequence>MAAQETPIDERTWRSEQALANLAHPVWGGGGLNRNKVHMYFLESIFMDRQSRNWQVAMQSPFEVNSNKEEFEKRVRSRPGIEYMIVAEPEPLPEGGDTGTYVFRKQERITREGFEDELKVLGTYFLMGETIFQAPSVEDIITSNILALTTSLSKFFSLASSLPIYTSGRGYTYLPTTTTTTRTSATDSSLSRRSSRAGSPIPENSSQTLSSSGNDTNASAMSTSIAALRDSFRSFAKYGSEYIDENPLTGEPGSFKLATTARAVHEQKVKAAEEEKRRKEALAAAAERAVASQAPTPVSGVMGTGVEKVGKKGKERSPSMAAGTIPKKKREKSKGLSRPGSPLSPTGPPV</sequence>
<feature type="compositionally biased region" description="Low complexity" evidence="9">
    <location>
        <begin position="282"/>
        <end position="291"/>
    </location>
</feature>
<dbReference type="EMBL" id="ML978753">
    <property type="protein sequence ID" value="KAF2083878.1"/>
    <property type="molecule type" value="Genomic_DNA"/>
</dbReference>
<comment type="function">
    <text evidence="8">Component of the Mediator complex, a coactivator involved in the regulated transcription of nearly all RNA polymerase II-dependent genes. Mediator functions as a bridge to convey information from gene-specific regulatory proteins to the basal RNA polymerase II transcription machinery. Mediator is recruited to promoters by direct interactions with regulatory proteins and serves as a scaffold for the assembly of a functional preinitiation complex with RNA polymerase II and the general transcription factors.</text>
</comment>
<feature type="region of interest" description="Disordered" evidence="9">
    <location>
        <begin position="173"/>
        <end position="218"/>
    </location>
</feature>
<protein>
    <recommendedName>
        <fullName evidence="3 8">Mediator of RNA polymerase II transcription subunit 6</fullName>
    </recommendedName>
    <alternativeName>
        <fullName evidence="7 8">Mediator complex subunit 6</fullName>
    </alternativeName>
</protein>
<reference evidence="10" key="1">
    <citation type="journal article" date="2020" name="Stud. Mycol.">
        <title>101 Dothideomycetes genomes: a test case for predicting lifestyles and emergence of pathogens.</title>
        <authorList>
            <person name="Haridas S."/>
            <person name="Albert R."/>
            <person name="Binder M."/>
            <person name="Bloem J."/>
            <person name="Labutti K."/>
            <person name="Salamov A."/>
            <person name="Andreopoulos B."/>
            <person name="Baker S."/>
            <person name="Barry K."/>
            <person name="Bills G."/>
            <person name="Bluhm B."/>
            <person name="Cannon C."/>
            <person name="Castanera R."/>
            <person name="Culley D."/>
            <person name="Daum C."/>
            <person name="Ezra D."/>
            <person name="Gonzalez J."/>
            <person name="Henrissat B."/>
            <person name="Kuo A."/>
            <person name="Liang C."/>
            <person name="Lipzen A."/>
            <person name="Lutzoni F."/>
            <person name="Magnuson J."/>
            <person name="Mondo S."/>
            <person name="Nolan M."/>
            <person name="Ohm R."/>
            <person name="Pangilinan J."/>
            <person name="Park H.-J."/>
            <person name="Ramirez L."/>
            <person name="Alfaro M."/>
            <person name="Sun H."/>
            <person name="Tritt A."/>
            <person name="Yoshinaga Y."/>
            <person name="Zwiers L.-H."/>
            <person name="Turgeon B."/>
            <person name="Goodwin S."/>
            <person name="Spatafora J."/>
            <person name="Crous P."/>
            <person name="Grigoriev I."/>
        </authorList>
    </citation>
    <scope>NUCLEOTIDE SEQUENCE</scope>
    <source>
        <strain evidence="10">CBS 121410</strain>
    </source>
</reference>
<name>A0A9P4LWC4_9PEZI</name>
<evidence type="ECO:0000256" key="4">
    <source>
        <dbReference type="ARBA" id="ARBA00023015"/>
    </source>
</evidence>
<dbReference type="AlphaFoldDB" id="A0A9P4LWC4"/>
<gene>
    <name evidence="8" type="primary">MED6</name>
    <name evidence="10" type="ORF">K490DRAFT_50508</name>
</gene>
<feature type="region of interest" description="Disordered" evidence="9">
    <location>
        <begin position="270"/>
        <end position="350"/>
    </location>
</feature>
<evidence type="ECO:0000256" key="6">
    <source>
        <dbReference type="ARBA" id="ARBA00023242"/>
    </source>
</evidence>
<comment type="subunit">
    <text evidence="8">Component of the Mediator complex.</text>
</comment>
<keyword evidence="4 8" id="KW-0805">Transcription regulation</keyword>
<feature type="compositionally biased region" description="Polar residues" evidence="9">
    <location>
        <begin position="202"/>
        <end position="218"/>
    </location>
</feature>
<keyword evidence="11" id="KW-1185">Reference proteome</keyword>
<dbReference type="Proteomes" id="UP000799776">
    <property type="component" value="Unassembled WGS sequence"/>
</dbReference>
<evidence type="ECO:0000256" key="7">
    <source>
        <dbReference type="ARBA" id="ARBA00031259"/>
    </source>
</evidence>
<proteinExistence type="inferred from homology"/>
<comment type="similarity">
    <text evidence="2 8">Belongs to the Mediator complex subunit 6 family.</text>
</comment>
<evidence type="ECO:0000313" key="10">
    <source>
        <dbReference type="EMBL" id="KAF2083878.1"/>
    </source>
</evidence>
<comment type="subcellular location">
    <subcellularLocation>
        <location evidence="1 8">Nucleus</location>
    </subcellularLocation>
</comment>
<feature type="compositionally biased region" description="Basic and acidic residues" evidence="9">
    <location>
        <begin position="308"/>
        <end position="317"/>
    </location>
</feature>
<evidence type="ECO:0000256" key="1">
    <source>
        <dbReference type="ARBA" id="ARBA00004123"/>
    </source>
</evidence>
<dbReference type="PANTHER" id="PTHR13104">
    <property type="entry name" value="MED-6-RELATED"/>
    <property type="match status" value="1"/>
</dbReference>
<dbReference type="Gene3D" id="3.10.450.580">
    <property type="entry name" value="Mediator complex, subunit Med6"/>
    <property type="match status" value="1"/>
</dbReference>
<organism evidence="10 11">
    <name type="scientific">Saccharata proteae CBS 121410</name>
    <dbReference type="NCBI Taxonomy" id="1314787"/>
    <lineage>
        <taxon>Eukaryota</taxon>
        <taxon>Fungi</taxon>
        <taxon>Dikarya</taxon>
        <taxon>Ascomycota</taxon>
        <taxon>Pezizomycotina</taxon>
        <taxon>Dothideomycetes</taxon>
        <taxon>Dothideomycetes incertae sedis</taxon>
        <taxon>Botryosphaeriales</taxon>
        <taxon>Saccharataceae</taxon>
        <taxon>Saccharata</taxon>
    </lineage>
</organism>
<dbReference type="OrthoDB" id="344220at2759"/>
<keyword evidence="5 8" id="KW-0804">Transcription</keyword>
<keyword evidence="8" id="KW-0010">Activator</keyword>
<comment type="caution">
    <text evidence="10">The sequence shown here is derived from an EMBL/GenBank/DDBJ whole genome shotgun (WGS) entry which is preliminary data.</text>
</comment>
<dbReference type="InterPro" id="IPR038566">
    <property type="entry name" value="Mediator_Med6_sf"/>
</dbReference>
<accession>A0A9P4LWC4</accession>
<evidence type="ECO:0000313" key="11">
    <source>
        <dbReference type="Proteomes" id="UP000799776"/>
    </source>
</evidence>
<dbReference type="GO" id="GO:0016592">
    <property type="term" value="C:mediator complex"/>
    <property type="evidence" value="ECO:0007669"/>
    <property type="project" value="InterPro"/>
</dbReference>
<evidence type="ECO:0000256" key="5">
    <source>
        <dbReference type="ARBA" id="ARBA00023163"/>
    </source>
</evidence>
<evidence type="ECO:0000256" key="8">
    <source>
        <dbReference type="RuleBase" id="RU364143"/>
    </source>
</evidence>
<dbReference type="Pfam" id="PF04934">
    <property type="entry name" value="Med6"/>
    <property type="match status" value="1"/>
</dbReference>